<dbReference type="InterPro" id="IPR003594">
    <property type="entry name" value="HATPase_dom"/>
</dbReference>
<dbReference type="GO" id="GO:0016036">
    <property type="term" value="P:cellular response to phosphate starvation"/>
    <property type="evidence" value="ECO:0007669"/>
    <property type="project" value="TreeGrafter"/>
</dbReference>
<dbReference type="InterPro" id="IPR050351">
    <property type="entry name" value="BphY/WalK/GraS-like"/>
</dbReference>
<dbReference type="GO" id="GO:0004721">
    <property type="term" value="F:phosphoprotein phosphatase activity"/>
    <property type="evidence" value="ECO:0007669"/>
    <property type="project" value="TreeGrafter"/>
</dbReference>
<evidence type="ECO:0000313" key="9">
    <source>
        <dbReference type="EMBL" id="OUZ35053.1"/>
    </source>
</evidence>
<dbReference type="PANTHER" id="PTHR45453">
    <property type="entry name" value="PHOSPHATE REGULON SENSOR PROTEIN PHOR"/>
    <property type="match status" value="1"/>
</dbReference>
<evidence type="ECO:0000259" key="8">
    <source>
        <dbReference type="PROSITE" id="PS50109"/>
    </source>
</evidence>
<dbReference type="InterPro" id="IPR005467">
    <property type="entry name" value="His_kinase_dom"/>
</dbReference>
<evidence type="ECO:0000256" key="3">
    <source>
        <dbReference type="ARBA" id="ARBA00012438"/>
    </source>
</evidence>
<gene>
    <name evidence="9" type="ORF">A5889_000528</name>
</gene>
<dbReference type="PANTHER" id="PTHR45453:SF1">
    <property type="entry name" value="PHOSPHATE REGULON SENSOR PROTEIN PHOR"/>
    <property type="match status" value="1"/>
</dbReference>
<keyword evidence="5" id="KW-0808">Transferase</keyword>
<dbReference type="Pfam" id="PF02518">
    <property type="entry name" value="HATPase_c"/>
    <property type="match status" value="1"/>
</dbReference>
<organism evidence="9">
    <name type="scientific">Candidatus Enterococcus dunnyi</name>
    <dbReference type="NCBI Taxonomy" id="1834192"/>
    <lineage>
        <taxon>Bacteria</taxon>
        <taxon>Bacillati</taxon>
        <taxon>Bacillota</taxon>
        <taxon>Bacilli</taxon>
        <taxon>Lactobacillales</taxon>
        <taxon>Enterococcaceae</taxon>
        <taxon>Enterococcus</taxon>
    </lineage>
</organism>
<dbReference type="EC" id="2.7.13.3" evidence="3"/>
<comment type="subcellular location">
    <subcellularLocation>
        <location evidence="2">Membrane</location>
    </subcellularLocation>
</comment>
<dbReference type="AlphaFoldDB" id="A0A200JCX5"/>
<dbReference type="Gene3D" id="3.30.565.10">
    <property type="entry name" value="Histidine kinase-like ATPase, C-terminal domain"/>
    <property type="match status" value="1"/>
</dbReference>
<reference evidence="9" key="1">
    <citation type="submission" date="2017-05" db="EMBL/GenBank/DDBJ databases">
        <title>The Genome Sequence of Enterococcus sp. 9D6_DIV0238.</title>
        <authorList>
            <consortium name="The Broad Institute Genomics Platform"/>
            <consortium name="The Broad Institute Genomic Center for Infectious Diseases"/>
            <person name="Earl A."/>
            <person name="Manson A."/>
            <person name="Schwartman J."/>
            <person name="Gilmore M."/>
            <person name="Abouelleil A."/>
            <person name="Cao P."/>
            <person name="Chapman S."/>
            <person name="Cusick C."/>
            <person name="Shea T."/>
            <person name="Young S."/>
            <person name="Neafsey D."/>
            <person name="Nusbaum C."/>
            <person name="Birren B."/>
        </authorList>
    </citation>
    <scope>NUCLEOTIDE SEQUENCE [LARGE SCALE GENOMIC DNA]</scope>
    <source>
        <strain evidence="9">9D6_DIV0238</strain>
    </source>
</reference>
<keyword evidence="4" id="KW-0597">Phosphoprotein</keyword>
<sequence length="125" mass="14322">MHKEEVDLSLMLSQISSEFLPLLDEKKLEWDFKIEPNVFVKLNINKFERVLDNLIRNAISYSLNETAIKLTLEKVDEKVVVSVGNITDKVSEKDIDQLFEPFYRGDKSRNTKTGNAGLGLSLIHI</sequence>
<comment type="catalytic activity">
    <reaction evidence="1">
        <text>ATP + protein L-histidine = ADP + protein N-phospho-L-histidine.</text>
        <dbReference type="EC" id="2.7.13.3"/>
    </reaction>
</comment>
<evidence type="ECO:0000256" key="2">
    <source>
        <dbReference type="ARBA" id="ARBA00004370"/>
    </source>
</evidence>
<dbReference type="PROSITE" id="PS50109">
    <property type="entry name" value="HIS_KIN"/>
    <property type="match status" value="1"/>
</dbReference>
<evidence type="ECO:0000256" key="7">
    <source>
        <dbReference type="ARBA" id="ARBA00023012"/>
    </source>
</evidence>
<evidence type="ECO:0000256" key="4">
    <source>
        <dbReference type="ARBA" id="ARBA00022553"/>
    </source>
</evidence>
<dbReference type="GO" id="GO:0005886">
    <property type="term" value="C:plasma membrane"/>
    <property type="evidence" value="ECO:0007669"/>
    <property type="project" value="TreeGrafter"/>
</dbReference>
<evidence type="ECO:0000256" key="5">
    <source>
        <dbReference type="ARBA" id="ARBA00022679"/>
    </source>
</evidence>
<evidence type="ECO:0000256" key="6">
    <source>
        <dbReference type="ARBA" id="ARBA00022777"/>
    </source>
</evidence>
<evidence type="ECO:0000256" key="1">
    <source>
        <dbReference type="ARBA" id="ARBA00000085"/>
    </source>
</evidence>
<protein>
    <recommendedName>
        <fullName evidence="3">histidine kinase</fullName>
        <ecNumber evidence="3">2.7.13.3</ecNumber>
    </recommendedName>
</protein>
<comment type="caution">
    <text evidence="9">The sequence shown here is derived from an EMBL/GenBank/DDBJ whole genome shotgun (WGS) entry which is preliminary data.</text>
</comment>
<proteinExistence type="predicted"/>
<feature type="domain" description="Histidine kinase" evidence="8">
    <location>
        <begin position="1"/>
        <end position="125"/>
    </location>
</feature>
<accession>A0A200JCX5</accession>
<dbReference type="GO" id="GO:0000155">
    <property type="term" value="F:phosphorelay sensor kinase activity"/>
    <property type="evidence" value="ECO:0007669"/>
    <property type="project" value="TreeGrafter"/>
</dbReference>
<keyword evidence="7" id="KW-0902">Two-component regulatory system</keyword>
<dbReference type="SUPFAM" id="SSF55874">
    <property type="entry name" value="ATPase domain of HSP90 chaperone/DNA topoisomerase II/histidine kinase"/>
    <property type="match status" value="1"/>
</dbReference>
<dbReference type="EMBL" id="NIBQ01000001">
    <property type="protein sequence ID" value="OUZ35053.1"/>
    <property type="molecule type" value="Genomic_DNA"/>
</dbReference>
<dbReference type="InterPro" id="IPR036890">
    <property type="entry name" value="HATPase_C_sf"/>
</dbReference>
<name>A0A200JCX5_9ENTE</name>
<keyword evidence="6" id="KW-0418">Kinase</keyword>